<gene>
    <name evidence="2" type="ORF">CLF_108515</name>
</gene>
<feature type="compositionally biased region" description="Polar residues" evidence="1">
    <location>
        <begin position="119"/>
        <end position="143"/>
    </location>
</feature>
<accession>G7YI68</accession>
<dbReference type="Proteomes" id="UP000008909">
    <property type="component" value="Unassembled WGS sequence"/>
</dbReference>
<evidence type="ECO:0000313" key="2">
    <source>
        <dbReference type="EMBL" id="GAA52651.1"/>
    </source>
</evidence>
<reference evidence="2" key="1">
    <citation type="journal article" date="2011" name="Genome Biol.">
        <title>The draft genome of the carcinogenic human liver fluke Clonorchis sinensis.</title>
        <authorList>
            <person name="Wang X."/>
            <person name="Chen W."/>
            <person name="Huang Y."/>
            <person name="Sun J."/>
            <person name="Men J."/>
            <person name="Liu H."/>
            <person name="Luo F."/>
            <person name="Guo L."/>
            <person name="Lv X."/>
            <person name="Deng C."/>
            <person name="Zhou C."/>
            <person name="Fan Y."/>
            <person name="Li X."/>
            <person name="Huang L."/>
            <person name="Hu Y."/>
            <person name="Liang C."/>
            <person name="Hu X."/>
            <person name="Xu J."/>
            <person name="Yu X."/>
        </authorList>
    </citation>
    <scope>NUCLEOTIDE SEQUENCE [LARGE SCALE GENOMIC DNA]</scope>
    <source>
        <strain evidence="2">Henan</strain>
    </source>
</reference>
<feature type="region of interest" description="Disordered" evidence="1">
    <location>
        <begin position="108"/>
        <end position="162"/>
    </location>
</feature>
<dbReference type="InParanoid" id="G7YI68"/>
<feature type="compositionally biased region" description="Basic and acidic residues" evidence="1">
    <location>
        <begin position="109"/>
        <end position="118"/>
    </location>
</feature>
<dbReference type="AlphaFoldDB" id="G7YI68"/>
<protein>
    <submittedName>
        <fullName evidence="2">Uncharacterized protein</fullName>
    </submittedName>
</protein>
<dbReference type="EMBL" id="DF143329">
    <property type="protein sequence ID" value="GAA52651.1"/>
    <property type="molecule type" value="Genomic_DNA"/>
</dbReference>
<proteinExistence type="predicted"/>
<sequence>MGMSKEPDVHCTCYRHQLSSSNWLNSVRQNDSASEVSQKRNQLNTQFTKPDHYSFIPINIINLSPPSFDNRRKNKRWMSHASMMTIFGDETNAVQKYLPPPRCNEVMAPDEHGCEHGSSEQNLGRNNHKQSSGAMNADGNTVKNRFRKSSAGSDTKRIKVATSRDLQIPIKLDD</sequence>
<name>G7YI68_CLOSI</name>
<evidence type="ECO:0000256" key="1">
    <source>
        <dbReference type="SAM" id="MobiDB-lite"/>
    </source>
</evidence>
<reference key="2">
    <citation type="submission" date="2011-10" db="EMBL/GenBank/DDBJ databases">
        <title>The genome and transcriptome sequence of Clonorchis sinensis provide insights into the carcinogenic liver fluke.</title>
        <authorList>
            <person name="Wang X."/>
            <person name="Huang Y."/>
            <person name="Chen W."/>
            <person name="Liu H."/>
            <person name="Guo L."/>
            <person name="Chen Y."/>
            <person name="Luo F."/>
            <person name="Zhou W."/>
            <person name="Sun J."/>
            <person name="Mao Q."/>
            <person name="Liang P."/>
            <person name="Zhou C."/>
            <person name="Tian Y."/>
            <person name="Men J."/>
            <person name="Lv X."/>
            <person name="Huang L."/>
            <person name="Zhou J."/>
            <person name="Hu Y."/>
            <person name="Li R."/>
            <person name="Zhang F."/>
            <person name="Lei H."/>
            <person name="Li X."/>
            <person name="Hu X."/>
            <person name="Liang C."/>
            <person name="Xu J."/>
            <person name="Wu Z."/>
            <person name="Yu X."/>
        </authorList>
    </citation>
    <scope>NUCLEOTIDE SEQUENCE</scope>
    <source>
        <strain>Henan</strain>
    </source>
</reference>
<organism evidence="2 3">
    <name type="scientific">Clonorchis sinensis</name>
    <name type="common">Chinese liver fluke</name>
    <dbReference type="NCBI Taxonomy" id="79923"/>
    <lineage>
        <taxon>Eukaryota</taxon>
        <taxon>Metazoa</taxon>
        <taxon>Spiralia</taxon>
        <taxon>Lophotrochozoa</taxon>
        <taxon>Platyhelminthes</taxon>
        <taxon>Trematoda</taxon>
        <taxon>Digenea</taxon>
        <taxon>Opisthorchiida</taxon>
        <taxon>Opisthorchiata</taxon>
        <taxon>Opisthorchiidae</taxon>
        <taxon>Clonorchis</taxon>
    </lineage>
</organism>
<keyword evidence="3" id="KW-1185">Reference proteome</keyword>
<evidence type="ECO:0000313" key="3">
    <source>
        <dbReference type="Proteomes" id="UP000008909"/>
    </source>
</evidence>